<reference evidence="3" key="1">
    <citation type="submission" date="2019-03" db="EMBL/GenBank/DDBJ databases">
        <title>Long read genome sequence of the mycoparasitic Pythium oligandrum ATCC 38472 isolated from sugarbeet rhizosphere.</title>
        <authorList>
            <person name="Gaulin E."/>
        </authorList>
    </citation>
    <scope>NUCLEOTIDE SEQUENCE</scope>
    <source>
        <strain evidence="3">ATCC 38472_TT</strain>
    </source>
</reference>
<keyword evidence="2" id="KW-0677">Repeat</keyword>
<gene>
    <name evidence="3" type="ORF">Poli38472_002277</name>
</gene>
<accession>A0A8K1CGX6</accession>
<name>A0A8K1CGX6_PYTOL</name>
<dbReference type="Pfam" id="PF00400">
    <property type="entry name" value="WD40"/>
    <property type="match status" value="1"/>
</dbReference>
<proteinExistence type="predicted"/>
<dbReference type="InterPro" id="IPR001680">
    <property type="entry name" value="WD40_rpt"/>
</dbReference>
<evidence type="ECO:0000313" key="4">
    <source>
        <dbReference type="Proteomes" id="UP000794436"/>
    </source>
</evidence>
<dbReference type="OrthoDB" id="59941at2759"/>
<dbReference type="AlphaFoldDB" id="A0A8K1CGX6"/>
<organism evidence="3 4">
    <name type="scientific">Pythium oligandrum</name>
    <name type="common">Mycoparasitic fungus</name>
    <dbReference type="NCBI Taxonomy" id="41045"/>
    <lineage>
        <taxon>Eukaryota</taxon>
        <taxon>Sar</taxon>
        <taxon>Stramenopiles</taxon>
        <taxon>Oomycota</taxon>
        <taxon>Peronosporomycetes</taxon>
        <taxon>Pythiales</taxon>
        <taxon>Pythiaceae</taxon>
        <taxon>Pythium</taxon>
    </lineage>
</organism>
<evidence type="ECO:0000313" key="3">
    <source>
        <dbReference type="EMBL" id="TMW63336.1"/>
    </source>
</evidence>
<dbReference type="Proteomes" id="UP000794436">
    <property type="component" value="Unassembled WGS sequence"/>
</dbReference>
<dbReference type="PANTHER" id="PTHR44436:SF1">
    <property type="entry name" value="F-BOX_WD REPEAT-CONTAINING PROTEIN 2"/>
    <property type="match status" value="1"/>
</dbReference>
<evidence type="ECO:0000256" key="1">
    <source>
        <dbReference type="ARBA" id="ARBA00022574"/>
    </source>
</evidence>
<evidence type="ECO:0000256" key="2">
    <source>
        <dbReference type="ARBA" id="ARBA00022737"/>
    </source>
</evidence>
<dbReference type="SUPFAM" id="SSF50978">
    <property type="entry name" value="WD40 repeat-like"/>
    <property type="match status" value="1"/>
</dbReference>
<dbReference type="InterPro" id="IPR015943">
    <property type="entry name" value="WD40/YVTN_repeat-like_dom_sf"/>
</dbReference>
<dbReference type="EMBL" id="SPLM01000072">
    <property type="protein sequence ID" value="TMW63336.1"/>
    <property type="molecule type" value="Genomic_DNA"/>
</dbReference>
<dbReference type="InterPro" id="IPR036322">
    <property type="entry name" value="WD40_repeat_dom_sf"/>
</dbReference>
<comment type="caution">
    <text evidence="3">The sequence shown here is derived from an EMBL/GenBank/DDBJ whole genome shotgun (WGS) entry which is preliminary data.</text>
</comment>
<dbReference type="PANTHER" id="PTHR44436">
    <property type="entry name" value="F-BOX/WD REPEAT-CONTAINING PROTEIN 2"/>
    <property type="match status" value="1"/>
</dbReference>
<keyword evidence="1" id="KW-0853">WD repeat</keyword>
<keyword evidence="4" id="KW-1185">Reference proteome</keyword>
<dbReference type="SMART" id="SM00320">
    <property type="entry name" value="WD40"/>
    <property type="match status" value="4"/>
</dbReference>
<dbReference type="InterPro" id="IPR042627">
    <property type="entry name" value="FBXW2"/>
</dbReference>
<protein>
    <submittedName>
        <fullName evidence="3">Uncharacterized protein</fullName>
    </submittedName>
</protein>
<dbReference type="Gene3D" id="2.130.10.10">
    <property type="entry name" value="YVTN repeat-like/Quinoprotein amine dehydrogenase"/>
    <property type="match status" value="3"/>
</dbReference>
<sequence>MTTTEETDAVSIQIIVEHPVLLAQVLACVGSRECSTLLTLNKQWARELLKPVVWEILAGMPYQPLLSTCFRRAASYCYREIDVPSPNVNRRGSPPVIRSCLLNERSSIRDYVRDLRVMSMENKWFDTTPRVFRLNEVAELSDDSGRNNPGAFQNLKILTNDVFSMNSDTRILSGSMDDGRASFYLWSLKSRRLRASMTQTSAACYHYCNDALAVGCADGSVKVWDFNSLESRNFGSRAALNASPTASISHRSGIGLMPFLRPRSRDRVVSVYVDHNDGTLLHMATSTEKGEANVWDVMKGEMLMTVDANKIHRSALPRAQREAQPQVTSLMLFRNTLVCGTSSGLIRVYDLRSGRLTHRLAGHPDSVMKTDTKGRVLWSAGREGSVRWWGGKTAKVLSKSAVVEGRISALEMDDTVVVAGYSTQGMEAWDVRTQQSLCTFSNAAHGGVQSLQFDSRKIVTVSSTGAAALWRWYSPNPVRWFTPPASSTRIVSAQFNDSNLLLGTDCGELLDYDRKSLA</sequence>